<dbReference type="EMBL" id="CFFA01000004">
    <property type="protein sequence ID" value="CEX62326.1"/>
    <property type="molecule type" value="Genomic_DNA"/>
</dbReference>
<dbReference type="Gene3D" id="1.10.260.40">
    <property type="entry name" value="lambda repressor-like DNA-binding domains"/>
    <property type="match status" value="1"/>
</dbReference>
<name>A0A0E9GWV7_STREE</name>
<dbReference type="InterPro" id="IPR001387">
    <property type="entry name" value="Cro/C1-type_HTH"/>
</dbReference>
<dbReference type="AlphaFoldDB" id="A0A0E9GWV7"/>
<evidence type="ECO:0000313" key="3">
    <source>
        <dbReference type="EMBL" id="CEX62326.1"/>
    </source>
</evidence>
<dbReference type="Proteomes" id="UP000048507">
    <property type="component" value="Unassembled WGS sequence"/>
</dbReference>
<sequence length="76" mass="8912">MNDKLNPRQASRFAFLLKQKRKERKLSQEKLAAKLGYSRYLIAQWEKEESVPDIYNVEDICTYFAFPADIILGSRA</sequence>
<proteinExistence type="predicted"/>
<dbReference type="Proteomes" id="UP000314107">
    <property type="component" value="Unassembled WGS sequence"/>
</dbReference>
<dbReference type="EMBL" id="CABDQT010000028">
    <property type="protein sequence ID" value="VTH33736.1"/>
    <property type="molecule type" value="Genomic_DNA"/>
</dbReference>
<dbReference type="PANTHER" id="PTHR46558:SF11">
    <property type="entry name" value="HTH-TYPE TRANSCRIPTIONAL REGULATOR XRE"/>
    <property type="match status" value="1"/>
</dbReference>
<dbReference type="InterPro" id="IPR010982">
    <property type="entry name" value="Lambda_DNA-bd_dom_sf"/>
</dbReference>
<dbReference type="SMART" id="SM00530">
    <property type="entry name" value="HTH_XRE"/>
    <property type="match status" value="1"/>
</dbReference>
<evidence type="ECO:0000313" key="4">
    <source>
        <dbReference type="EMBL" id="VTH33736.1"/>
    </source>
</evidence>
<dbReference type="SUPFAM" id="SSF47413">
    <property type="entry name" value="lambda repressor-like DNA-binding domains"/>
    <property type="match status" value="1"/>
</dbReference>
<dbReference type="OMA" id="YLIAKWE"/>
<dbReference type="Pfam" id="PF12844">
    <property type="entry name" value="HTH_19"/>
    <property type="match status" value="1"/>
</dbReference>
<dbReference type="PANTHER" id="PTHR46558">
    <property type="entry name" value="TRACRIPTIONAL REGULATORY PROTEIN-RELATED-RELATED"/>
    <property type="match status" value="1"/>
</dbReference>
<organism evidence="3 5">
    <name type="scientific">Streptococcus pneumoniae</name>
    <dbReference type="NCBI Taxonomy" id="1313"/>
    <lineage>
        <taxon>Bacteria</taxon>
        <taxon>Bacillati</taxon>
        <taxon>Bacillota</taxon>
        <taxon>Bacilli</taxon>
        <taxon>Lactobacillales</taxon>
        <taxon>Streptococcaceae</taxon>
        <taxon>Streptococcus</taxon>
    </lineage>
</organism>
<accession>A0A0E9GWV7</accession>
<feature type="domain" description="HTH cro/C1-type" evidence="2">
    <location>
        <begin position="17"/>
        <end position="71"/>
    </location>
</feature>
<evidence type="ECO:0000259" key="2">
    <source>
        <dbReference type="PROSITE" id="PS50943"/>
    </source>
</evidence>
<evidence type="ECO:0000313" key="6">
    <source>
        <dbReference type="Proteomes" id="UP000314107"/>
    </source>
</evidence>
<dbReference type="CDD" id="cd00093">
    <property type="entry name" value="HTH_XRE"/>
    <property type="match status" value="1"/>
</dbReference>
<evidence type="ECO:0000313" key="5">
    <source>
        <dbReference type="Proteomes" id="UP000048507"/>
    </source>
</evidence>
<dbReference type="PROSITE" id="PS50943">
    <property type="entry name" value="HTH_CROC1"/>
    <property type="match status" value="1"/>
</dbReference>
<reference evidence="4 6" key="2">
    <citation type="submission" date="2019-04" db="EMBL/GenBank/DDBJ databases">
        <authorList>
            <consortium name="Pathogen Informatics"/>
        </authorList>
    </citation>
    <scope>NUCLEOTIDE SEQUENCE [LARGE SCALE GENOMIC DNA]</scope>
    <source>
        <strain evidence="4 6">GPSC129</strain>
    </source>
</reference>
<dbReference type="OrthoDB" id="9805856at2"/>
<protein>
    <submittedName>
        <fullName evidence="3">Transcriptional regulator</fullName>
    </submittedName>
</protein>
<reference evidence="3 5" key="1">
    <citation type="submission" date="2015-03" db="EMBL/GenBank/DDBJ databases">
        <authorList>
            <consortium name="Pathogen Informatics"/>
            <person name="Murphy D."/>
        </authorList>
    </citation>
    <scope>NUCLEOTIDE SEQUENCE [LARGE SCALE GENOMIC DNA]</scope>
    <source>
        <strain evidence="3">SMRU51</strain>
        <strain evidence="5">type strain: N</strain>
    </source>
</reference>
<evidence type="ECO:0000256" key="1">
    <source>
        <dbReference type="ARBA" id="ARBA00023125"/>
    </source>
</evidence>
<keyword evidence="1" id="KW-0238">DNA-binding</keyword>
<gene>
    <name evidence="3" type="ORF">ERS019209_00612</name>
    <name evidence="4" type="ORF">SAMEA3171064_02000</name>
</gene>
<dbReference type="GO" id="GO:0003677">
    <property type="term" value="F:DNA binding"/>
    <property type="evidence" value="ECO:0007669"/>
    <property type="project" value="UniProtKB-KW"/>
</dbReference>
<dbReference type="RefSeq" id="WP_000998323.1">
    <property type="nucleotide sequence ID" value="NZ_CFCI01000026.1"/>
</dbReference>